<feature type="transmembrane region" description="Helical" evidence="1">
    <location>
        <begin position="20"/>
        <end position="39"/>
    </location>
</feature>
<name>A0A327SP48_9SPHI</name>
<keyword evidence="1" id="KW-1133">Transmembrane helix</keyword>
<reference evidence="2 3" key="1">
    <citation type="submission" date="2018-06" db="EMBL/GenBank/DDBJ databases">
        <title>Genomic Encyclopedia of Archaeal and Bacterial Type Strains, Phase II (KMG-II): from individual species to whole genera.</title>
        <authorList>
            <person name="Goeker M."/>
        </authorList>
    </citation>
    <scope>NUCLEOTIDE SEQUENCE [LARGE SCALE GENOMIC DNA]</scope>
    <source>
        <strain evidence="2 3">DSM 14825</strain>
    </source>
</reference>
<evidence type="ECO:0000313" key="2">
    <source>
        <dbReference type="EMBL" id="RAJ31056.1"/>
    </source>
</evidence>
<gene>
    <name evidence="2" type="ORF">LY11_02285</name>
</gene>
<proteinExistence type="predicted"/>
<accession>A0A327SP48</accession>
<organism evidence="2 3">
    <name type="scientific">Pedobacter cryoconitis</name>
    <dbReference type="NCBI Taxonomy" id="188932"/>
    <lineage>
        <taxon>Bacteria</taxon>
        <taxon>Pseudomonadati</taxon>
        <taxon>Bacteroidota</taxon>
        <taxon>Sphingobacteriia</taxon>
        <taxon>Sphingobacteriales</taxon>
        <taxon>Sphingobacteriaceae</taxon>
        <taxon>Pedobacter</taxon>
    </lineage>
</organism>
<keyword evidence="1" id="KW-0812">Transmembrane</keyword>
<keyword evidence="1" id="KW-0472">Membrane</keyword>
<dbReference type="EMBL" id="QLLR01000009">
    <property type="protein sequence ID" value="RAJ31056.1"/>
    <property type="molecule type" value="Genomic_DNA"/>
</dbReference>
<sequence>MNISNFIYFARNTSSLSLAHLVNSMIVLFGMCVITLLVIRYKQIKDYHKEINLHLKELK</sequence>
<evidence type="ECO:0000256" key="1">
    <source>
        <dbReference type="SAM" id="Phobius"/>
    </source>
</evidence>
<dbReference type="RefSeq" id="WP_111633800.1">
    <property type="nucleotide sequence ID" value="NZ_QLLR01000009.1"/>
</dbReference>
<dbReference type="AlphaFoldDB" id="A0A327SP48"/>
<protein>
    <submittedName>
        <fullName evidence="2">Uncharacterized protein</fullName>
    </submittedName>
</protein>
<evidence type="ECO:0000313" key="3">
    <source>
        <dbReference type="Proteomes" id="UP000249754"/>
    </source>
</evidence>
<dbReference type="Proteomes" id="UP000249754">
    <property type="component" value="Unassembled WGS sequence"/>
</dbReference>
<comment type="caution">
    <text evidence="2">The sequence shown here is derived from an EMBL/GenBank/DDBJ whole genome shotgun (WGS) entry which is preliminary data.</text>
</comment>